<dbReference type="PIRSF" id="PIRSF005096">
    <property type="entry name" value="GALM"/>
    <property type="match status" value="1"/>
</dbReference>
<dbReference type="CDD" id="cd09019">
    <property type="entry name" value="galactose_mutarotase_like"/>
    <property type="match status" value="1"/>
</dbReference>
<evidence type="ECO:0000256" key="10">
    <source>
        <dbReference type="ARBA" id="ARBA00023277"/>
    </source>
</evidence>
<keyword evidence="9 11" id="KW-0413">Isomerase</keyword>
<comment type="cofactor">
    <cofactor evidence="2">
        <name>Ca(2+)</name>
        <dbReference type="ChEBI" id="CHEBI:29108"/>
    </cofactor>
</comment>
<evidence type="ECO:0000256" key="5">
    <source>
        <dbReference type="ARBA" id="ARBA00011245"/>
    </source>
</evidence>
<dbReference type="InterPro" id="IPR047215">
    <property type="entry name" value="Galactose_mutarotase-like"/>
</dbReference>
<evidence type="ECO:0000256" key="1">
    <source>
        <dbReference type="ARBA" id="ARBA00001614"/>
    </source>
</evidence>
<dbReference type="RefSeq" id="WP_252760060.1">
    <property type="nucleotide sequence ID" value="NZ_JAMXLY010000005.1"/>
</dbReference>
<evidence type="ECO:0000256" key="8">
    <source>
        <dbReference type="ARBA" id="ARBA00022837"/>
    </source>
</evidence>
<sequence>MRNLKNLFLGAGITTMLLASCGANQNAQTTVSGLHPADFDSTINGKKTELITLKNNKGMEVCLTNYGGRVVSISVPDKNNKPTDVVLGYDNIRQYADTLNSPSDFGASVGRYANRIKNAKLTIGGKTYKLRANDHGNCLHGGGNTGWANKIYDVKAQTDSSVVFALTSPDGANGFPGTVKATATYTVKNNNTLDIVFQATTDKETVVNMTNHSYFNLNGDPSKVGTNQVLYINADKFTPSDKYYIPTGEIKSVAGTPMDFRTPHAIQKTIVDTTYDQIRNATGYDHNWCLNTFKNGKGNDTKVAASLYSPQTGILLQVFTNEPGLQVYTGNFQGTGIACKHGIKYPKHVSVCLESQKYPDSPTKIMEKTKGWEFSNPYLKPGQKYYSHLAFKFSVKK</sequence>
<keyword evidence="12" id="KW-0732">Signal</keyword>
<dbReference type="PROSITE" id="PS00545">
    <property type="entry name" value="ALDOSE_1_EPIMERASE"/>
    <property type="match status" value="1"/>
</dbReference>
<dbReference type="PANTHER" id="PTHR10091:SF0">
    <property type="entry name" value="GALACTOSE MUTAROTASE"/>
    <property type="match status" value="1"/>
</dbReference>
<dbReference type="PROSITE" id="PS51257">
    <property type="entry name" value="PROKAR_LIPOPROTEIN"/>
    <property type="match status" value="1"/>
</dbReference>
<comment type="similarity">
    <text evidence="4 11">Belongs to the aldose epimerase family.</text>
</comment>
<dbReference type="NCBIfam" id="NF008277">
    <property type="entry name" value="PRK11055.1"/>
    <property type="match status" value="1"/>
</dbReference>
<keyword evidence="14" id="KW-1185">Reference proteome</keyword>
<evidence type="ECO:0000256" key="9">
    <source>
        <dbReference type="ARBA" id="ARBA00023235"/>
    </source>
</evidence>
<comment type="pathway">
    <text evidence="3 11">Carbohydrate metabolism; hexose metabolism.</text>
</comment>
<feature type="signal peptide" evidence="12">
    <location>
        <begin position="1"/>
        <end position="19"/>
    </location>
</feature>
<comment type="caution">
    <text evidence="13">The sequence shown here is derived from an EMBL/GenBank/DDBJ whole genome shotgun (WGS) entry which is preliminary data.</text>
</comment>
<evidence type="ECO:0000256" key="11">
    <source>
        <dbReference type="PIRNR" id="PIRNR005096"/>
    </source>
</evidence>
<keyword evidence="10 11" id="KW-0119">Carbohydrate metabolism</keyword>
<comment type="subunit">
    <text evidence="5">Monomer.</text>
</comment>
<accession>A0ABT1BUE9</accession>
<dbReference type="InterPro" id="IPR014718">
    <property type="entry name" value="GH-type_carb-bd"/>
</dbReference>
<evidence type="ECO:0000256" key="12">
    <source>
        <dbReference type="SAM" id="SignalP"/>
    </source>
</evidence>
<evidence type="ECO:0000256" key="2">
    <source>
        <dbReference type="ARBA" id="ARBA00001913"/>
    </source>
</evidence>
<feature type="chain" id="PRO_5046546276" description="Aldose 1-epimerase" evidence="12">
    <location>
        <begin position="20"/>
        <end position="397"/>
    </location>
</feature>
<dbReference type="EMBL" id="JAMXLY010000005">
    <property type="protein sequence ID" value="MCO6024701.1"/>
    <property type="molecule type" value="Genomic_DNA"/>
</dbReference>
<proteinExistence type="inferred from homology"/>
<dbReference type="InterPro" id="IPR011013">
    <property type="entry name" value="Gal_mutarotase_sf_dom"/>
</dbReference>
<evidence type="ECO:0000256" key="6">
    <source>
        <dbReference type="ARBA" id="ARBA00013185"/>
    </source>
</evidence>
<dbReference type="EC" id="5.1.3.3" evidence="6 11"/>
<evidence type="ECO:0000256" key="7">
    <source>
        <dbReference type="ARBA" id="ARBA00014165"/>
    </source>
</evidence>
<dbReference type="InterPro" id="IPR015443">
    <property type="entry name" value="Aldose_1-epimerase"/>
</dbReference>
<dbReference type="Proteomes" id="UP001204015">
    <property type="component" value="Unassembled WGS sequence"/>
</dbReference>
<dbReference type="InterPro" id="IPR018052">
    <property type="entry name" value="Ald1_epimerase_CS"/>
</dbReference>
<gene>
    <name evidence="13" type="ORF">NG821_02395</name>
</gene>
<organism evidence="13 14">
    <name type="scientific">Segatella cerevisiae</name>
    <dbReference type="NCBI Taxonomy" id="2053716"/>
    <lineage>
        <taxon>Bacteria</taxon>
        <taxon>Pseudomonadati</taxon>
        <taxon>Bacteroidota</taxon>
        <taxon>Bacteroidia</taxon>
        <taxon>Bacteroidales</taxon>
        <taxon>Prevotellaceae</taxon>
        <taxon>Segatella</taxon>
    </lineage>
</organism>
<dbReference type="SUPFAM" id="SSF74650">
    <property type="entry name" value="Galactose mutarotase-like"/>
    <property type="match status" value="1"/>
</dbReference>
<dbReference type="InterPro" id="IPR008183">
    <property type="entry name" value="Aldose_1/G6P_1-epimerase"/>
</dbReference>
<name>A0ABT1BUE9_9BACT</name>
<keyword evidence="8" id="KW-0106">Calcium</keyword>
<dbReference type="Gene3D" id="2.70.98.10">
    <property type="match status" value="1"/>
</dbReference>
<reference evidence="13 14" key="1">
    <citation type="submission" date="2022-06" db="EMBL/GenBank/DDBJ databases">
        <title>A taxonomic note on the genus Prevotella: Description of four novel genera and emended description of the genera Hallella and Xylanibacter.</title>
        <authorList>
            <person name="Hitch T.C.A."/>
        </authorList>
    </citation>
    <scope>NUCLEOTIDE SEQUENCE [LARGE SCALE GENOMIC DNA]</scope>
    <source>
        <strain evidence="13 14">DSM 100619</strain>
    </source>
</reference>
<dbReference type="PANTHER" id="PTHR10091">
    <property type="entry name" value="ALDOSE-1-EPIMERASE"/>
    <property type="match status" value="1"/>
</dbReference>
<evidence type="ECO:0000313" key="14">
    <source>
        <dbReference type="Proteomes" id="UP001204015"/>
    </source>
</evidence>
<evidence type="ECO:0000256" key="3">
    <source>
        <dbReference type="ARBA" id="ARBA00005028"/>
    </source>
</evidence>
<comment type="catalytic activity">
    <reaction evidence="1 11">
        <text>alpha-D-glucose = beta-D-glucose</text>
        <dbReference type="Rhea" id="RHEA:10264"/>
        <dbReference type="ChEBI" id="CHEBI:15903"/>
        <dbReference type="ChEBI" id="CHEBI:17925"/>
        <dbReference type="EC" id="5.1.3.3"/>
    </reaction>
</comment>
<evidence type="ECO:0000256" key="4">
    <source>
        <dbReference type="ARBA" id="ARBA00006206"/>
    </source>
</evidence>
<evidence type="ECO:0000313" key="13">
    <source>
        <dbReference type="EMBL" id="MCO6024701.1"/>
    </source>
</evidence>
<protein>
    <recommendedName>
        <fullName evidence="7 11">Aldose 1-epimerase</fullName>
        <ecNumber evidence="6 11">5.1.3.3</ecNumber>
    </recommendedName>
</protein>
<dbReference type="Pfam" id="PF01263">
    <property type="entry name" value="Aldose_epim"/>
    <property type="match status" value="1"/>
</dbReference>